<organism evidence="2 3">
    <name type="scientific">Rhizoclosmatium globosum</name>
    <dbReference type="NCBI Taxonomy" id="329046"/>
    <lineage>
        <taxon>Eukaryota</taxon>
        <taxon>Fungi</taxon>
        <taxon>Fungi incertae sedis</taxon>
        <taxon>Chytridiomycota</taxon>
        <taxon>Chytridiomycota incertae sedis</taxon>
        <taxon>Chytridiomycetes</taxon>
        <taxon>Chytridiales</taxon>
        <taxon>Chytriomycetaceae</taxon>
        <taxon>Rhizoclosmatium</taxon>
    </lineage>
</organism>
<dbReference type="AlphaFoldDB" id="A0A1Y2C794"/>
<dbReference type="Proteomes" id="UP000193642">
    <property type="component" value="Unassembled WGS sequence"/>
</dbReference>
<reference evidence="2 3" key="1">
    <citation type="submission" date="2016-07" db="EMBL/GenBank/DDBJ databases">
        <title>Pervasive Adenine N6-methylation of Active Genes in Fungi.</title>
        <authorList>
            <consortium name="DOE Joint Genome Institute"/>
            <person name="Mondo S.J."/>
            <person name="Dannebaum R.O."/>
            <person name="Kuo R.C."/>
            <person name="Labutti K."/>
            <person name="Haridas S."/>
            <person name="Kuo A."/>
            <person name="Salamov A."/>
            <person name="Ahrendt S.R."/>
            <person name="Lipzen A."/>
            <person name="Sullivan W."/>
            <person name="Andreopoulos W.B."/>
            <person name="Clum A."/>
            <person name="Lindquist E."/>
            <person name="Daum C."/>
            <person name="Ramamoorthy G.K."/>
            <person name="Gryganskyi A."/>
            <person name="Culley D."/>
            <person name="Magnuson J.K."/>
            <person name="James T.Y."/>
            <person name="O'Malley M.A."/>
            <person name="Stajich J.E."/>
            <person name="Spatafora J.W."/>
            <person name="Visel A."/>
            <person name="Grigoriev I.V."/>
        </authorList>
    </citation>
    <scope>NUCLEOTIDE SEQUENCE [LARGE SCALE GENOMIC DNA]</scope>
    <source>
        <strain evidence="2 3">JEL800</strain>
    </source>
</reference>
<keyword evidence="3" id="KW-1185">Reference proteome</keyword>
<dbReference type="OrthoDB" id="297643at2759"/>
<name>A0A1Y2C794_9FUNG</name>
<accession>A0A1Y2C794</accession>
<gene>
    <name evidence="2" type="ORF">BCR33DRAFT_786176</name>
</gene>
<feature type="region of interest" description="Disordered" evidence="1">
    <location>
        <begin position="452"/>
        <end position="485"/>
    </location>
</feature>
<protein>
    <submittedName>
        <fullName evidence="2">Uncharacterized protein</fullName>
    </submittedName>
</protein>
<evidence type="ECO:0000256" key="1">
    <source>
        <dbReference type="SAM" id="MobiDB-lite"/>
    </source>
</evidence>
<dbReference type="EMBL" id="MCGO01000027">
    <property type="protein sequence ID" value="ORY42901.1"/>
    <property type="molecule type" value="Genomic_DNA"/>
</dbReference>
<proteinExistence type="predicted"/>
<sequence length="485" mass="54831">MIEVLASAYLEVHSKPQQRSLVALEYEYWDWFLALSECVTQTSEFSVLNVSLSCVLQILLQARSSSVTLKFDVKLIYKDFQIVMALLGSEPFGIYHTRAVDLIWKLSSVTKFGSYIVEDVVANFLSSRDLVDLLLHQQRFGILWRFLRTEVYDGGAFQLKYEKLQAINTSIQSQSCEFISKFLGFSEVQSTMNTVVAKVLIHKIAYSISVAQLDLQPRLLLVWSLLYENQEKLMLSHHSSMRQNSMTVGDALDNLIVSSREVLGLSASNSKLDEQVNSFETLPGFLQMGSFTQKHQRPALMMHLLDGLRTRFGFAQNIASPKDKGNPFYVRSKQIFNTHLLFFLEKYIALFADPETVYEVWPSIQTRIPLPPVLNSNYFSTKLANQGSSLFRDDASSLCSRTSLRTMHTVLDKQQLAPFISTLSHHTYSSTFTAAKPDMAFIEEVFEADIMDTDSNGSPSTSSPSPETRVLTPNMSPKPEPAKLK</sequence>
<evidence type="ECO:0000313" key="3">
    <source>
        <dbReference type="Proteomes" id="UP000193642"/>
    </source>
</evidence>
<comment type="caution">
    <text evidence="2">The sequence shown here is derived from an EMBL/GenBank/DDBJ whole genome shotgun (WGS) entry which is preliminary data.</text>
</comment>
<evidence type="ECO:0000313" key="2">
    <source>
        <dbReference type="EMBL" id="ORY42901.1"/>
    </source>
</evidence>